<protein>
    <submittedName>
        <fullName evidence="1">Uncharacterized protein</fullName>
    </submittedName>
</protein>
<sequence>MNPPKKINTIPIKIRGNNLFFDFLAYFSLRDIGNANPLYNFLHPYFTNFSPFNLAKAFNLQRLN</sequence>
<accession>A0A511DUF7</accession>
<evidence type="ECO:0000313" key="2">
    <source>
        <dbReference type="Proteomes" id="UP000321893"/>
    </source>
</evidence>
<comment type="caution">
    <text evidence="1">The sequence shown here is derived from an EMBL/GenBank/DDBJ whole genome shotgun (WGS) entry which is preliminary data.</text>
</comment>
<gene>
    <name evidence="1" type="ORF">LKE01_12820</name>
</gene>
<dbReference type="AlphaFoldDB" id="A0A511DUF7"/>
<dbReference type="EMBL" id="BJVK01000014">
    <property type="protein sequence ID" value="GEL28462.1"/>
    <property type="molecule type" value="Genomic_DNA"/>
</dbReference>
<evidence type="ECO:0000313" key="1">
    <source>
        <dbReference type="EMBL" id="GEL28462.1"/>
    </source>
</evidence>
<reference evidence="1" key="1">
    <citation type="submission" date="2019-07" db="EMBL/GenBank/DDBJ databases">
        <title>Whole genome shotgun sequence of Lactobacillus kefiri NBRC 15888.</title>
        <authorList>
            <person name="Hosoyama A."/>
            <person name="Uohara A."/>
            <person name="Ohji S."/>
            <person name="Ichikawa N."/>
        </authorList>
    </citation>
    <scope>NUCLEOTIDE SEQUENCE [LARGE SCALE GENOMIC DNA]</scope>
    <source>
        <strain evidence="1">NBRC 15888</strain>
    </source>
</reference>
<organism evidence="1 2">
    <name type="scientific">Lentilactobacillus kefiri</name>
    <name type="common">Lactobacillus kefiri</name>
    <dbReference type="NCBI Taxonomy" id="33962"/>
    <lineage>
        <taxon>Bacteria</taxon>
        <taxon>Bacillati</taxon>
        <taxon>Bacillota</taxon>
        <taxon>Bacilli</taxon>
        <taxon>Lactobacillales</taxon>
        <taxon>Lactobacillaceae</taxon>
        <taxon>Lentilactobacillus</taxon>
    </lineage>
</organism>
<keyword evidence="2" id="KW-1185">Reference proteome</keyword>
<dbReference type="Proteomes" id="UP000321893">
    <property type="component" value="Unassembled WGS sequence"/>
</dbReference>
<name>A0A511DUF7_LENKE</name>
<proteinExistence type="predicted"/>